<dbReference type="FunCoup" id="S7WAC9">
    <property type="interactions" value="164"/>
</dbReference>
<evidence type="ECO:0000313" key="2">
    <source>
        <dbReference type="Proteomes" id="UP000014978"/>
    </source>
</evidence>
<dbReference type="Pfam" id="PF02966">
    <property type="entry name" value="DIM1"/>
    <property type="match status" value="1"/>
</dbReference>
<name>S7WAC9_SPRLO</name>
<dbReference type="InterPro" id="IPR004123">
    <property type="entry name" value="Dim1"/>
</dbReference>
<reference evidence="2" key="1">
    <citation type="journal article" date="2013" name="PLoS Genet.">
        <title>The genome of Spraguea lophii and the basis of host-microsporidian interactions.</title>
        <authorList>
            <person name="Campbell S.E."/>
            <person name="Williams T.A."/>
            <person name="Yousuf A."/>
            <person name="Soanes D.M."/>
            <person name="Paszkiewicz K.H."/>
            <person name="Williams B.A.P."/>
        </authorList>
    </citation>
    <scope>NUCLEOTIDE SEQUENCE [LARGE SCALE GENOMIC DNA]</scope>
    <source>
        <strain evidence="2">42_110</strain>
    </source>
</reference>
<dbReference type="AlphaFoldDB" id="S7WAC9"/>
<dbReference type="InParanoid" id="S7WAC9"/>
<dbReference type="VEuPathDB" id="MicrosporidiaDB:SLOPH_2694"/>
<protein>
    <submittedName>
        <fullName evidence="1">Spliceosomal U5 snRNP-specific like protein</fullName>
    </submittedName>
</protein>
<dbReference type="Gene3D" id="3.40.30.10">
    <property type="entry name" value="Glutaredoxin"/>
    <property type="match status" value="1"/>
</dbReference>
<comment type="caution">
    <text evidence="1">The sequence shown here is derived from an EMBL/GenBank/DDBJ whole genome shotgun (WGS) entry which is preliminary data.</text>
</comment>
<gene>
    <name evidence="1" type="ORF">SLOPH_2694</name>
</gene>
<proteinExistence type="predicted"/>
<organism evidence="1 2">
    <name type="scientific">Spraguea lophii (strain 42_110)</name>
    <name type="common">Microsporidian parasite</name>
    <dbReference type="NCBI Taxonomy" id="1358809"/>
    <lineage>
        <taxon>Eukaryota</taxon>
        <taxon>Fungi</taxon>
        <taxon>Fungi incertae sedis</taxon>
        <taxon>Microsporidia</taxon>
        <taxon>Spragueidae</taxon>
        <taxon>Spraguea</taxon>
    </lineage>
</organism>
<sequence length="138" mass="16241">MAIPTIPISKIYSLINSNKDNLVVLLLSYESSNDTIMYLILNDLYKKLYKFTSIYFTQIDEDSNLNFISKDFYLENDFGICLFFKGKIVKMDYGTGNNMVIDFYAEKEDLEKYIMCAYKCGVKGKSNTLMYRQYKEKY</sequence>
<dbReference type="HOGENOM" id="CLU_1856594_0_0_1"/>
<evidence type="ECO:0000313" key="1">
    <source>
        <dbReference type="EMBL" id="EPR79836.1"/>
    </source>
</evidence>
<accession>S7WAC9</accession>
<keyword evidence="2" id="KW-1185">Reference proteome</keyword>
<dbReference type="GO" id="GO:0000398">
    <property type="term" value="P:mRNA splicing, via spliceosome"/>
    <property type="evidence" value="ECO:0007669"/>
    <property type="project" value="InterPro"/>
</dbReference>
<dbReference type="Proteomes" id="UP000014978">
    <property type="component" value="Unassembled WGS sequence"/>
</dbReference>
<dbReference type="EMBL" id="ATCN01000090">
    <property type="protein sequence ID" value="EPR79836.1"/>
    <property type="molecule type" value="Genomic_DNA"/>
</dbReference>
<dbReference type="GO" id="GO:0046540">
    <property type="term" value="C:U4/U6 x U5 tri-snRNP complex"/>
    <property type="evidence" value="ECO:0007669"/>
    <property type="project" value="InterPro"/>
</dbReference>